<evidence type="ECO:0000313" key="2">
    <source>
        <dbReference type="EMBL" id="TWW79357.1"/>
    </source>
</evidence>
<evidence type="ECO:0000256" key="1">
    <source>
        <dbReference type="SAM" id="MobiDB-lite"/>
    </source>
</evidence>
<organism evidence="2 3">
    <name type="scientific">Takifugu flavidus</name>
    <name type="common">sansaifugu</name>
    <dbReference type="NCBI Taxonomy" id="433684"/>
    <lineage>
        <taxon>Eukaryota</taxon>
        <taxon>Metazoa</taxon>
        <taxon>Chordata</taxon>
        <taxon>Craniata</taxon>
        <taxon>Vertebrata</taxon>
        <taxon>Euteleostomi</taxon>
        <taxon>Actinopterygii</taxon>
        <taxon>Neopterygii</taxon>
        <taxon>Teleostei</taxon>
        <taxon>Neoteleostei</taxon>
        <taxon>Acanthomorphata</taxon>
        <taxon>Eupercaria</taxon>
        <taxon>Tetraodontiformes</taxon>
        <taxon>Tetradontoidea</taxon>
        <taxon>Tetraodontidae</taxon>
        <taxon>Takifugu</taxon>
    </lineage>
</organism>
<dbReference type="EMBL" id="RHFK02000002">
    <property type="protein sequence ID" value="TWW79357.1"/>
    <property type="molecule type" value="Genomic_DNA"/>
</dbReference>
<feature type="region of interest" description="Disordered" evidence="1">
    <location>
        <begin position="34"/>
        <end position="192"/>
    </location>
</feature>
<dbReference type="Proteomes" id="UP000324091">
    <property type="component" value="Chromosome 10"/>
</dbReference>
<proteinExistence type="predicted"/>
<gene>
    <name evidence="2" type="ORF">D4764_10G0003870</name>
</gene>
<evidence type="ECO:0000313" key="3">
    <source>
        <dbReference type="Proteomes" id="UP000324091"/>
    </source>
</evidence>
<reference evidence="2 3" key="1">
    <citation type="submission" date="2019-04" db="EMBL/GenBank/DDBJ databases">
        <title>Chromosome genome assembly for Takifugu flavidus.</title>
        <authorList>
            <person name="Xiao S."/>
        </authorList>
    </citation>
    <scope>NUCLEOTIDE SEQUENCE [LARGE SCALE GENOMIC DNA]</scope>
    <source>
        <strain evidence="2">HTHZ2018</strain>
        <tissue evidence="2">Muscle</tissue>
    </source>
</reference>
<sequence>MPVDVAPFCPCYPARRGVLMLLNEALAMTTEKTVVSTPAAYRKPNPANKAEVEPDSEDVSEAASEEKMTDSDSQEIPSSKAMQAGKPPFKRRTAVDEMIRRWAQERGSRERNDPDSEEHPSPSGAQALCPDRTAEPASDDQSRDLQDPDSPEGNCGRPAPAEGRDLEIPARSPAAPPENKRRASGPTKSQRP</sequence>
<accession>A0A5C6PLT4</accession>
<dbReference type="AlphaFoldDB" id="A0A5C6PLT4"/>
<feature type="compositionally biased region" description="Basic and acidic residues" evidence="1">
    <location>
        <begin position="93"/>
        <end position="120"/>
    </location>
</feature>
<keyword evidence="3" id="KW-1185">Reference proteome</keyword>
<protein>
    <submittedName>
        <fullName evidence="2">Uncharacterized protein</fullName>
    </submittedName>
</protein>
<comment type="caution">
    <text evidence="2">The sequence shown here is derived from an EMBL/GenBank/DDBJ whole genome shotgun (WGS) entry which is preliminary data.</text>
</comment>
<name>A0A5C6PLT4_9TELE</name>